<feature type="compositionally biased region" description="Basic and acidic residues" evidence="1">
    <location>
        <begin position="15"/>
        <end position="25"/>
    </location>
</feature>
<comment type="caution">
    <text evidence="2">The sequence shown here is derived from an EMBL/GenBank/DDBJ whole genome shotgun (WGS) entry which is preliminary data.</text>
</comment>
<gene>
    <name evidence="2" type="ORF">GTA08_BOTSDO12689</name>
</gene>
<sequence>MTTPKNRPQATAPGEDPRDSPRPSETRNTTQSSCSHVVVDVEAAGRGEQPPPVTTSTQPQRTPNKPQNTQYSVEYVERASKTADTLLQALQASAGLPSVLSSQMKNFLDIAKTIFQDHITICQEATTKEPGLKDILKEVQQVQKAVSQLQTTPTPAVPSWANIAARAALKPPTPPTTTKLTLHFPDKTNR</sequence>
<evidence type="ECO:0000256" key="1">
    <source>
        <dbReference type="SAM" id="MobiDB-lite"/>
    </source>
</evidence>
<dbReference type="AlphaFoldDB" id="A0A8H4J2H4"/>
<feature type="region of interest" description="Disordered" evidence="1">
    <location>
        <begin position="1"/>
        <end position="68"/>
    </location>
</feature>
<proteinExistence type="predicted"/>
<evidence type="ECO:0000313" key="2">
    <source>
        <dbReference type="EMBL" id="KAF4311822.1"/>
    </source>
</evidence>
<feature type="compositionally biased region" description="Polar residues" evidence="1">
    <location>
        <begin position="26"/>
        <end position="35"/>
    </location>
</feature>
<reference evidence="2" key="1">
    <citation type="submission" date="2020-04" db="EMBL/GenBank/DDBJ databases">
        <title>Genome Assembly and Annotation of Botryosphaeria dothidea sdau 11-99, a Latent Pathogen of Apple Fruit Ring Rot in China.</title>
        <authorList>
            <person name="Yu C."/>
            <person name="Diao Y."/>
            <person name="Lu Q."/>
            <person name="Zhao J."/>
            <person name="Cui S."/>
            <person name="Peng C."/>
            <person name="He B."/>
            <person name="Liu H."/>
        </authorList>
    </citation>
    <scope>NUCLEOTIDE SEQUENCE [LARGE SCALE GENOMIC DNA]</scope>
    <source>
        <strain evidence="2">Sdau11-99</strain>
    </source>
</reference>
<organism evidence="2 3">
    <name type="scientific">Botryosphaeria dothidea</name>
    <dbReference type="NCBI Taxonomy" id="55169"/>
    <lineage>
        <taxon>Eukaryota</taxon>
        <taxon>Fungi</taxon>
        <taxon>Dikarya</taxon>
        <taxon>Ascomycota</taxon>
        <taxon>Pezizomycotina</taxon>
        <taxon>Dothideomycetes</taxon>
        <taxon>Dothideomycetes incertae sedis</taxon>
        <taxon>Botryosphaeriales</taxon>
        <taxon>Botryosphaeriaceae</taxon>
        <taxon>Botryosphaeria</taxon>
    </lineage>
</organism>
<dbReference type="Proteomes" id="UP000572817">
    <property type="component" value="Unassembled WGS sequence"/>
</dbReference>
<feature type="region of interest" description="Disordered" evidence="1">
    <location>
        <begin position="171"/>
        <end position="190"/>
    </location>
</feature>
<keyword evidence="3" id="KW-1185">Reference proteome</keyword>
<feature type="compositionally biased region" description="Low complexity" evidence="1">
    <location>
        <begin position="54"/>
        <end position="63"/>
    </location>
</feature>
<dbReference type="EMBL" id="WWBZ02000008">
    <property type="protein sequence ID" value="KAF4311822.1"/>
    <property type="molecule type" value="Genomic_DNA"/>
</dbReference>
<protein>
    <submittedName>
        <fullName evidence="2">Uncharacterized protein</fullName>
    </submittedName>
</protein>
<evidence type="ECO:0000313" key="3">
    <source>
        <dbReference type="Proteomes" id="UP000572817"/>
    </source>
</evidence>
<accession>A0A8H4J2H4</accession>
<name>A0A8H4J2H4_9PEZI</name>